<name>A0A4Y9ZM38_9AGAM</name>
<protein>
    <recommendedName>
        <fullName evidence="1">Integrase core domain-containing protein</fullName>
    </recommendedName>
</protein>
<dbReference type="InterPro" id="IPR058913">
    <property type="entry name" value="Integrase_dom_put"/>
</dbReference>
<evidence type="ECO:0000259" key="1">
    <source>
        <dbReference type="Pfam" id="PF24764"/>
    </source>
</evidence>
<evidence type="ECO:0000313" key="3">
    <source>
        <dbReference type="Proteomes" id="UP000298061"/>
    </source>
</evidence>
<dbReference type="Proteomes" id="UP000298061">
    <property type="component" value="Unassembled WGS sequence"/>
</dbReference>
<dbReference type="STRING" id="135208.A0A4Y9ZM38"/>
<evidence type="ECO:0000313" key="2">
    <source>
        <dbReference type="EMBL" id="TFY75926.1"/>
    </source>
</evidence>
<dbReference type="SUPFAM" id="SSF53098">
    <property type="entry name" value="Ribonuclease H-like"/>
    <property type="match status" value="1"/>
</dbReference>
<dbReference type="InterPro" id="IPR012337">
    <property type="entry name" value="RNaseH-like_sf"/>
</dbReference>
<dbReference type="PANTHER" id="PTHR46177:SF1">
    <property type="entry name" value="INTEGRASE CATALYTIC DOMAIN-CONTAINING PROTEIN"/>
    <property type="match status" value="1"/>
</dbReference>
<organism evidence="2 3">
    <name type="scientific">Hericium alpestre</name>
    <dbReference type="NCBI Taxonomy" id="135208"/>
    <lineage>
        <taxon>Eukaryota</taxon>
        <taxon>Fungi</taxon>
        <taxon>Dikarya</taxon>
        <taxon>Basidiomycota</taxon>
        <taxon>Agaricomycotina</taxon>
        <taxon>Agaricomycetes</taxon>
        <taxon>Russulales</taxon>
        <taxon>Hericiaceae</taxon>
        <taxon>Hericium</taxon>
    </lineage>
</organism>
<feature type="domain" description="Integrase core" evidence="1">
    <location>
        <begin position="157"/>
        <end position="328"/>
    </location>
</feature>
<reference evidence="2 3" key="1">
    <citation type="submission" date="2019-02" db="EMBL/GenBank/DDBJ databases">
        <title>Genome sequencing of the rare red list fungi Hericium alpestre (H. flagellum).</title>
        <authorList>
            <person name="Buettner E."/>
            <person name="Kellner H."/>
        </authorList>
    </citation>
    <scope>NUCLEOTIDE SEQUENCE [LARGE SCALE GENOMIC DNA]</scope>
    <source>
        <strain evidence="2 3">DSM 108284</strain>
    </source>
</reference>
<dbReference type="OrthoDB" id="5392716at2759"/>
<accession>A0A4Y9ZM38</accession>
<dbReference type="PANTHER" id="PTHR46177">
    <property type="entry name" value="INTEGRASE CATALYTIC DOMAIN-CONTAINING PROTEIN"/>
    <property type="match status" value="1"/>
</dbReference>
<comment type="caution">
    <text evidence="2">The sequence shown here is derived from an EMBL/GenBank/DDBJ whole genome shotgun (WGS) entry which is preliminary data.</text>
</comment>
<dbReference type="AlphaFoldDB" id="A0A4Y9ZM38"/>
<dbReference type="Pfam" id="PF24764">
    <property type="entry name" value="rva_4"/>
    <property type="match status" value="1"/>
</dbReference>
<sequence length="419" mass="48097">MDHNRNPAGRNQYAACPPASDPVLAEALRTYHRELLSSNNKIARRLKADHGIEMHPNTVKKRRKELGLSSSGKTAKTLSMGTAEQLVARELEDDPHQRLGIRTVQHRIAFNSGVHVRRDSVSEIMHTHVPEGFEKRMPTTTKILRHPKHPIGIHERWSADGHDKLYSIGFPVWAVVDDATSKWLGAWIVPSNRLGVIIAYCFLDVVEKFQGLPLQFTTDCGSETTKVYGLVNALRENYHPEYQGLAPHVYLRSVHNITIERSWLRLRLDWGDTAVYFFNKGIEEGRYDDQDPDQHELCQWLWSKLLRQELQHVVDMRNSQRMRKDRTKFGPSGMSRNEAFSLPQDWGGRNCLLPIDVNIIRDLKQELGGDQLLDFTSAEFSARAQVAYDSLQITKLTFQNAWDVFNAMLPLVFGERQWP</sequence>
<proteinExistence type="predicted"/>
<gene>
    <name evidence="2" type="ORF">EWM64_g8088</name>
</gene>
<dbReference type="EMBL" id="SFCI01001382">
    <property type="protein sequence ID" value="TFY75926.1"/>
    <property type="molecule type" value="Genomic_DNA"/>
</dbReference>
<keyword evidence="3" id="KW-1185">Reference proteome</keyword>